<sequence length="74" mass="8040">MDCSTCPPPRWVLTGFLGFAGFDPGRGQAAKSSTVLFLRMPLGVVFPFPSCPTYSKLFEVLEFTMDDCSCPVGI</sequence>
<gene>
    <name evidence="1" type="ORF">M413DRAFT_447452</name>
</gene>
<proteinExistence type="predicted"/>
<dbReference type="HOGENOM" id="CLU_2688096_0_0_1"/>
<organism evidence="1 2">
    <name type="scientific">Hebeloma cylindrosporum</name>
    <dbReference type="NCBI Taxonomy" id="76867"/>
    <lineage>
        <taxon>Eukaryota</taxon>
        <taxon>Fungi</taxon>
        <taxon>Dikarya</taxon>
        <taxon>Basidiomycota</taxon>
        <taxon>Agaricomycotina</taxon>
        <taxon>Agaricomycetes</taxon>
        <taxon>Agaricomycetidae</taxon>
        <taxon>Agaricales</taxon>
        <taxon>Agaricineae</taxon>
        <taxon>Hymenogastraceae</taxon>
        <taxon>Hebeloma</taxon>
    </lineage>
</organism>
<reference evidence="2" key="2">
    <citation type="submission" date="2015-01" db="EMBL/GenBank/DDBJ databases">
        <title>Evolutionary Origins and Diversification of the Mycorrhizal Mutualists.</title>
        <authorList>
            <consortium name="DOE Joint Genome Institute"/>
            <consortium name="Mycorrhizal Genomics Consortium"/>
            <person name="Kohler A."/>
            <person name="Kuo A."/>
            <person name="Nagy L.G."/>
            <person name="Floudas D."/>
            <person name="Copeland A."/>
            <person name="Barry K.W."/>
            <person name="Cichocki N."/>
            <person name="Veneault-Fourrey C."/>
            <person name="LaButti K."/>
            <person name="Lindquist E.A."/>
            <person name="Lipzen A."/>
            <person name="Lundell T."/>
            <person name="Morin E."/>
            <person name="Murat C."/>
            <person name="Riley R."/>
            <person name="Ohm R."/>
            <person name="Sun H."/>
            <person name="Tunlid A."/>
            <person name="Henrissat B."/>
            <person name="Grigoriev I.V."/>
            <person name="Hibbett D.S."/>
            <person name="Martin F."/>
        </authorList>
    </citation>
    <scope>NUCLEOTIDE SEQUENCE [LARGE SCALE GENOMIC DNA]</scope>
    <source>
        <strain evidence="2">h7</strain>
    </source>
</reference>
<name>A0A0C2XN85_HEBCY</name>
<keyword evidence="2" id="KW-1185">Reference proteome</keyword>
<protein>
    <submittedName>
        <fullName evidence="1">Uncharacterized protein</fullName>
    </submittedName>
</protein>
<evidence type="ECO:0000313" key="1">
    <source>
        <dbReference type="EMBL" id="KIM39108.1"/>
    </source>
</evidence>
<reference evidence="1 2" key="1">
    <citation type="submission" date="2014-04" db="EMBL/GenBank/DDBJ databases">
        <authorList>
            <consortium name="DOE Joint Genome Institute"/>
            <person name="Kuo A."/>
            <person name="Gay G."/>
            <person name="Dore J."/>
            <person name="Kohler A."/>
            <person name="Nagy L.G."/>
            <person name="Floudas D."/>
            <person name="Copeland A."/>
            <person name="Barry K.W."/>
            <person name="Cichocki N."/>
            <person name="Veneault-Fourrey C."/>
            <person name="LaButti K."/>
            <person name="Lindquist E.A."/>
            <person name="Lipzen A."/>
            <person name="Lundell T."/>
            <person name="Morin E."/>
            <person name="Murat C."/>
            <person name="Sun H."/>
            <person name="Tunlid A."/>
            <person name="Henrissat B."/>
            <person name="Grigoriev I.V."/>
            <person name="Hibbett D.S."/>
            <person name="Martin F."/>
            <person name="Nordberg H.P."/>
            <person name="Cantor M.N."/>
            <person name="Hua S.X."/>
        </authorList>
    </citation>
    <scope>NUCLEOTIDE SEQUENCE [LARGE SCALE GENOMIC DNA]</scope>
    <source>
        <strain evidence="2">h7</strain>
    </source>
</reference>
<accession>A0A0C2XN85</accession>
<dbReference type="AlphaFoldDB" id="A0A0C2XN85"/>
<dbReference type="Proteomes" id="UP000053424">
    <property type="component" value="Unassembled WGS sequence"/>
</dbReference>
<dbReference type="EMBL" id="KN831787">
    <property type="protein sequence ID" value="KIM39108.1"/>
    <property type="molecule type" value="Genomic_DNA"/>
</dbReference>
<evidence type="ECO:0000313" key="2">
    <source>
        <dbReference type="Proteomes" id="UP000053424"/>
    </source>
</evidence>